<keyword evidence="1" id="KW-0732">Signal</keyword>
<dbReference type="Proteomes" id="UP000187261">
    <property type="component" value="Unassembled WGS sequence"/>
</dbReference>
<dbReference type="EMBL" id="FTPU01000001">
    <property type="protein sequence ID" value="SIT95366.1"/>
    <property type="molecule type" value="Genomic_DNA"/>
</dbReference>
<dbReference type="SUPFAM" id="SSF48452">
    <property type="entry name" value="TPR-like"/>
    <property type="match status" value="1"/>
</dbReference>
<evidence type="ECO:0000313" key="3">
    <source>
        <dbReference type="Proteomes" id="UP000187261"/>
    </source>
</evidence>
<keyword evidence="3" id="KW-1185">Reference proteome</keyword>
<evidence type="ECO:0008006" key="4">
    <source>
        <dbReference type="Google" id="ProtNLM"/>
    </source>
</evidence>
<accession>A0A1U7PP34</accession>
<dbReference type="RefSeq" id="WP_143745914.1">
    <property type="nucleotide sequence ID" value="NZ_FTPU01000001.1"/>
</dbReference>
<gene>
    <name evidence="2" type="ORF">SAMN05660493_00011</name>
</gene>
<sequence>MRSIFILFFILTATLYSAQNTVTCPGNKKVDLLIDKATAMDKKEESQKSIQIFQNAALLAKKSNCRESELMAQKGIMLCYARLYQYKKALAVSKTVEEIALRLKDYKILSSVFSTRAVLYTNLGLYKESIGAYD</sequence>
<evidence type="ECO:0000313" key="2">
    <source>
        <dbReference type="EMBL" id="SIT95366.1"/>
    </source>
</evidence>
<organism evidence="2 3">
    <name type="scientific">Epilithonimonas bovis DSM 19482</name>
    <dbReference type="NCBI Taxonomy" id="1121284"/>
    <lineage>
        <taxon>Bacteria</taxon>
        <taxon>Pseudomonadati</taxon>
        <taxon>Bacteroidota</taxon>
        <taxon>Flavobacteriia</taxon>
        <taxon>Flavobacteriales</taxon>
        <taxon>Weeksellaceae</taxon>
        <taxon>Chryseobacterium group</taxon>
        <taxon>Epilithonimonas</taxon>
    </lineage>
</organism>
<proteinExistence type="predicted"/>
<feature type="signal peptide" evidence="1">
    <location>
        <begin position="1"/>
        <end position="18"/>
    </location>
</feature>
<feature type="chain" id="PRO_5010518695" description="Tetratricopeptide repeat-containing protein" evidence="1">
    <location>
        <begin position="19"/>
        <end position="134"/>
    </location>
</feature>
<name>A0A1U7PP34_9FLAO</name>
<dbReference type="AlphaFoldDB" id="A0A1U7PP34"/>
<evidence type="ECO:0000256" key="1">
    <source>
        <dbReference type="SAM" id="SignalP"/>
    </source>
</evidence>
<dbReference type="STRING" id="1121284.SAMN05660493_00011"/>
<dbReference type="InterPro" id="IPR011990">
    <property type="entry name" value="TPR-like_helical_dom_sf"/>
</dbReference>
<reference evidence="3" key="1">
    <citation type="submission" date="2016-10" db="EMBL/GenBank/DDBJ databases">
        <authorList>
            <person name="Varghese N."/>
            <person name="Submissions S."/>
        </authorList>
    </citation>
    <scope>NUCLEOTIDE SEQUENCE [LARGE SCALE GENOMIC DNA]</scope>
    <source>
        <strain evidence="3">DSM 19482</strain>
    </source>
</reference>
<dbReference type="Gene3D" id="1.25.40.10">
    <property type="entry name" value="Tetratricopeptide repeat domain"/>
    <property type="match status" value="1"/>
</dbReference>
<protein>
    <recommendedName>
        <fullName evidence="4">Tetratricopeptide repeat-containing protein</fullName>
    </recommendedName>
</protein>